<feature type="domain" description="DUF4350" evidence="3">
    <location>
        <begin position="66"/>
        <end position="256"/>
    </location>
</feature>
<keyword evidence="2" id="KW-0472">Membrane</keyword>
<keyword evidence="2" id="KW-0812">Transmembrane</keyword>
<evidence type="ECO:0000313" key="5">
    <source>
        <dbReference type="Proteomes" id="UP001525379"/>
    </source>
</evidence>
<dbReference type="InterPro" id="IPR025646">
    <property type="entry name" value="DUF4350"/>
</dbReference>
<evidence type="ECO:0000256" key="2">
    <source>
        <dbReference type="SAM" id="Phobius"/>
    </source>
</evidence>
<dbReference type="Pfam" id="PF14258">
    <property type="entry name" value="DUF4350"/>
    <property type="match status" value="1"/>
</dbReference>
<accession>A0ABT2HTT8</accession>
<sequence>MTATTAETTAPADATPTESLTPTLRQRLRAGKHWLWIVPLALLIVIITFGSQMARAGGEKVLLDPTSPSQVGGKALVEVLRGHGIDVQLKSRSAELAAAVSDPASTTVLVHDRDLVLTSEQWQRLADLSVARIVVIGSLPDAAIDPDGAVLATGFATANIASDDPEVPSGSVPAGERCLDAIGTNARELSNLGGTTTTLGEGATGSQCYPAGSGYLVTMTKPKGTSTEIVTVASADPFTNSRIDDHNNAAAAIGLLGDTKTLVWYEPAPELADGSPDLGPGQYVPAWLTPAMLLLYLVVAAYAVARGRRLGRVVHERLPVVVRASETVEGRARLYQRAEARLRAADALRIGTLTRCARALGLDAGTPAHELADAIAQASGMSRERAHYILLTANPTSDTDLVQLSDELLTLERTITTPLSGMSHDPSTTNGAHDVR</sequence>
<name>A0ABT2HTT8_9MICO</name>
<dbReference type="Proteomes" id="UP001525379">
    <property type="component" value="Unassembled WGS sequence"/>
</dbReference>
<feature type="transmembrane region" description="Helical" evidence="2">
    <location>
        <begin position="284"/>
        <end position="305"/>
    </location>
</feature>
<dbReference type="RefSeq" id="WP_260103548.1">
    <property type="nucleotide sequence ID" value="NZ_JALXSQ010000001.1"/>
</dbReference>
<evidence type="ECO:0000259" key="3">
    <source>
        <dbReference type="Pfam" id="PF14258"/>
    </source>
</evidence>
<gene>
    <name evidence="4" type="ORF">M3D15_00045</name>
</gene>
<organism evidence="4 5">
    <name type="scientific">Pseudoclavibacter albus</name>
    <dbReference type="NCBI Taxonomy" id="272241"/>
    <lineage>
        <taxon>Bacteria</taxon>
        <taxon>Bacillati</taxon>
        <taxon>Actinomycetota</taxon>
        <taxon>Actinomycetes</taxon>
        <taxon>Micrococcales</taxon>
        <taxon>Microbacteriaceae</taxon>
        <taxon>Pseudoclavibacter</taxon>
    </lineage>
</organism>
<feature type="region of interest" description="Disordered" evidence="1">
    <location>
        <begin position="417"/>
        <end position="436"/>
    </location>
</feature>
<evidence type="ECO:0000313" key="4">
    <source>
        <dbReference type="EMBL" id="MCT2041738.1"/>
    </source>
</evidence>
<proteinExistence type="predicted"/>
<keyword evidence="2" id="KW-1133">Transmembrane helix</keyword>
<feature type="transmembrane region" description="Helical" evidence="2">
    <location>
        <begin position="34"/>
        <end position="54"/>
    </location>
</feature>
<evidence type="ECO:0000256" key="1">
    <source>
        <dbReference type="SAM" id="MobiDB-lite"/>
    </source>
</evidence>
<reference evidence="4 5" key="1">
    <citation type="submission" date="2022-04" db="EMBL/GenBank/DDBJ databases">
        <title>Human microbiome associated bacterial genomes.</title>
        <authorList>
            <person name="Sandstrom S."/>
            <person name="Salamzade R."/>
            <person name="Kalan L.R."/>
        </authorList>
    </citation>
    <scope>NUCLEOTIDE SEQUENCE [LARGE SCALE GENOMIC DNA]</scope>
    <source>
        <strain evidence="5">p3-SID1799</strain>
    </source>
</reference>
<protein>
    <submittedName>
        <fullName evidence="4">DUF4350 domain-containing protein</fullName>
    </submittedName>
</protein>
<keyword evidence="5" id="KW-1185">Reference proteome</keyword>
<dbReference type="EMBL" id="JALXSQ010000001">
    <property type="protein sequence ID" value="MCT2041738.1"/>
    <property type="molecule type" value="Genomic_DNA"/>
</dbReference>
<comment type="caution">
    <text evidence="4">The sequence shown here is derived from an EMBL/GenBank/DDBJ whole genome shotgun (WGS) entry which is preliminary data.</text>
</comment>